<dbReference type="Proteomes" id="UP001149090">
    <property type="component" value="Unassembled WGS sequence"/>
</dbReference>
<reference evidence="1" key="1">
    <citation type="submission" date="2022-10" db="EMBL/GenBank/DDBJ databases">
        <title>Novel sulphate-reducing endosymbionts in the free-living metamonad Anaeramoeba.</title>
        <authorList>
            <person name="Jerlstrom-Hultqvist J."/>
            <person name="Cepicka I."/>
            <person name="Gallot-Lavallee L."/>
            <person name="Salas-Leiva D."/>
            <person name="Curtis B.A."/>
            <person name="Zahonova K."/>
            <person name="Pipaliya S."/>
            <person name="Dacks J."/>
            <person name="Roger A.J."/>
        </authorList>
    </citation>
    <scope>NUCLEOTIDE SEQUENCE</scope>
    <source>
        <strain evidence="1">BMAN</strain>
    </source>
</reference>
<sequence>MGWEVRFFWNKNPNISIEITKDILFKNLNSFVKNLKSKPEKRTDLYLNFDLNNIGMKFRTKRNLEMKKRTKIITQDGINCESWQKIYLNNKKIDQNNINLQKLFQILENCIDKEDYNQAKSFMESKEKVEIVSVQKNRWQTSVSKKEIQNMTSTQLRNFEKIGNIVSMEFTEVNLEYDEKKAEYYSVCIEGGNPSTLCTIGDALWSYLEKNLEKDQKIFQMGYPEFIAFYLKNIQFDEKANQENNSENLQK</sequence>
<evidence type="ECO:0000313" key="2">
    <source>
        <dbReference type="Proteomes" id="UP001149090"/>
    </source>
</evidence>
<comment type="caution">
    <text evidence="1">The sequence shown here is derived from an EMBL/GenBank/DDBJ whole genome shotgun (WGS) entry which is preliminary data.</text>
</comment>
<dbReference type="AlphaFoldDB" id="A0A9Q0LS47"/>
<keyword evidence="2" id="KW-1185">Reference proteome</keyword>
<evidence type="ECO:0000313" key="1">
    <source>
        <dbReference type="EMBL" id="KAJ5077977.1"/>
    </source>
</evidence>
<dbReference type="EMBL" id="JAPDFW010000055">
    <property type="protein sequence ID" value="KAJ5077977.1"/>
    <property type="molecule type" value="Genomic_DNA"/>
</dbReference>
<proteinExistence type="predicted"/>
<protein>
    <submittedName>
        <fullName evidence="1">Uncharacterized protein</fullName>
    </submittedName>
</protein>
<gene>
    <name evidence="1" type="ORF">M0811_05234</name>
</gene>
<accession>A0A9Q0LS47</accession>
<organism evidence="1 2">
    <name type="scientific">Anaeramoeba ignava</name>
    <name type="common">Anaerobic marine amoeba</name>
    <dbReference type="NCBI Taxonomy" id="1746090"/>
    <lineage>
        <taxon>Eukaryota</taxon>
        <taxon>Metamonada</taxon>
        <taxon>Anaeramoebidae</taxon>
        <taxon>Anaeramoeba</taxon>
    </lineage>
</organism>
<name>A0A9Q0LS47_ANAIG</name>